<dbReference type="InterPro" id="IPR002110">
    <property type="entry name" value="Ankyrin_rpt"/>
</dbReference>
<evidence type="ECO:0000256" key="1">
    <source>
        <dbReference type="ARBA" id="ARBA00022737"/>
    </source>
</evidence>
<proteinExistence type="predicted"/>
<sequence>MTDNKISWALENGDLDVVKASVNAKNVNEVVRNGRTALHLACDYGQTEVVKYLLEHGADVNKTDCHGISPLLYAAWEDHLELAKVLISKGANREVNSPDGKPLIECAASEKMRSLIATYVA</sequence>
<dbReference type="PANTHER" id="PTHR24171">
    <property type="entry name" value="ANKYRIN REPEAT DOMAIN-CONTAINING PROTEIN 39-RELATED"/>
    <property type="match status" value="1"/>
</dbReference>
<evidence type="ECO:0000256" key="3">
    <source>
        <dbReference type="PROSITE-ProRule" id="PRU00023"/>
    </source>
</evidence>
<dbReference type="Pfam" id="PF12796">
    <property type="entry name" value="Ank_2"/>
    <property type="match status" value="1"/>
</dbReference>
<evidence type="ECO:0000313" key="4">
    <source>
        <dbReference type="Proteomes" id="UP000887575"/>
    </source>
</evidence>
<evidence type="ECO:0000313" key="5">
    <source>
        <dbReference type="WBParaSite" id="MBELARI_LOCUS16358"/>
    </source>
</evidence>
<organism evidence="4 5">
    <name type="scientific">Mesorhabditis belari</name>
    <dbReference type="NCBI Taxonomy" id="2138241"/>
    <lineage>
        <taxon>Eukaryota</taxon>
        <taxon>Metazoa</taxon>
        <taxon>Ecdysozoa</taxon>
        <taxon>Nematoda</taxon>
        <taxon>Chromadorea</taxon>
        <taxon>Rhabditida</taxon>
        <taxon>Rhabditina</taxon>
        <taxon>Rhabditomorpha</taxon>
        <taxon>Rhabditoidea</taxon>
        <taxon>Rhabditidae</taxon>
        <taxon>Mesorhabditinae</taxon>
        <taxon>Mesorhabditis</taxon>
    </lineage>
</organism>
<keyword evidence="1" id="KW-0677">Repeat</keyword>
<dbReference type="WBParaSite" id="MBELARI_LOCUS16358">
    <property type="protein sequence ID" value="MBELARI_LOCUS16358"/>
    <property type="gene ID" value="MBELARI_LOCUS16358"/>
</dbReference>
<dbReference type="AlphaFoldDB" id="A0AAF3EQI7"/>
<keyword evidence="4" id="KW-1185">Reference proteome</keyword>
<dbReference type="PROSITE" id="PS50088">
    <property type="entry name" value="ANK_REPEAT"/>
    <property type="match status" value="2"/>
</dbReference>
<feature type="repeat" description="ANK" evidence="3">
    <location>
        <begin position="66"/>
        <end position="98"/>
    </location>
</feature>
<accession>A0AAF3EQI7</accession>
<dbReference type="PRINTS" id="PR01415">
    <property type="entry name" value="ANKYRIN"/>
</dbReference>
<protein>
    <submittedName>
        <fullName evidence="5">Myotrophin</fullName>
    </submittedName>
</protein>
<dbReference type="Proteomes" id="UP000887575">
    <property type="component" value="Unassembled WGS sequence"/>
</dbReference>
<evidence type="ECO:0000256" key="2">
    <source>
        <dbReference type="ARBA" id="ARBA00023043"/>
    </source>
</evidence>
<dbReference type="SUPFAM" id="SSF48403">
    <property type="entry name" value="Ankyrin repeat"/>
    <property type="match status" value="1"/>
</dbReference>
<dbReference type="SMART" id="SM00248">
    <property type="entry name" value="ANK"/>
    <property type="match status" value="2"/>
</dbReference>
<keyword evidence="2 3" id="KW-0040">ANK repeat</keyword>
<reference evidence="5" key="1">
    <citation type="submission" date="2024-02" db="UniProtKB">
        <authorList>
            <consortium name="WormBaseParasite"/>
        </authorList>
    </citation>
    <scope>IDENTIFICATION</scope>
</reference>
<name>A0AAF3EQI7_9BILA</name>
<dbReference type="InterPro" id="IPR036770">
    <property type="entry name" value="Ankyrin_rpt-contain_sf"/>
</dbReference>
<dbReference type="Gene3D" id="1.25.40.20">
    <property type="entry name" value="Ankyrin repeat-containing domain"/>
    <property type="match status" value="1"/>
</dbReference>
<feature type="repeat" description="ANK" evidence="3">
    <location>
        <begin position="33"/>
        <end position="65"/>
    </location>
</feature>
<dbReference type="PROSITE" id="PS50297">
    <property type="entry name" value="ANK_REP_REGION"/>
    <property type="match status" value="2"/>
</dbReference>